<dbReference type="InParanoid" id="D6Z2A1"/>
<accession>D6Z2A1</accession>
<dbReference type="Proteomes" id="UP000001508">
    <property type="component" value="Chromosome"/>
</dbReference>
<dbReference type="GO" id="GO:0030604">
    <property type="term" value="F:1-deoxy-D-xylulose-5-phosphate reductoisomerase activity"/>
    <property type="evidence" value="ECO:0007669"/>
    <property type="project" value="UniProtKB-UniRule"/>
</dbReference>
<dbReference type="EC" id="1.1.1.267" evidence="9"/>
<evidence type="ECO:0000256" key="9">
    <source>
        <dbReference type="HAMAP-Rule" id="MF_00183"/>
    </source>
</evidence>
<dbReference type="AlphaFoldDB" id="D6Z2A1"/>
<feature type="binding site" evidence="9">
    <location>
        <position position="212"/>
    </location>
    <ligand>
        <name>1-deoxy-D-xylulose 5-phosphate</name>
        <dbReference type="ChEBI" id="CHEBI:57792"/>
    </ligand>
</feature>
<dbReference type="HOGENOM" id="CLU_035714_4_0_7"/>
<feature type="binding site" evidence="9">
    <location>
        <position position="151"/>
    </location>
    <ligand>
        <name>1-deoxy-D-xylulose 5-phosphate</name>
        <dbReference type="ChEBI" id="CHEBI:57792"/>
    </ligand>
</feature>
<dbReference type="Pfam" id="PF02670">
    <property type="entry name" value="DXP_reductoisom"/>
    <property type="match status" value="1"/>
</dbReference>
<feature type="binding site" evidence="9">
    <location>
        <position position="221"/>
    </location>
    <ligand>
        <name>Mn(2+)</name>
        <dbReference type="ChEBI" id="CHEBI:29035"/>
    </ligand>
</feature>
<dbReference type="Pfam" id="PF08436">
    <property type="entry name" value="DXP_redisom_C"/>
    <property type="match status" value="1"/>
</dbReference>
<evidence type="ECO:0000256" key="1">
    <source>
        <dbReference type="ARBA" id="ARBA00005094"/>
    </source>
</evidence>
<dbReference type="InterPro" id="IPR026877">
    <property type="entry name" value="DXPR_C"/>
</dbReference>
<dbReference type="UniPathway" id="UPA00056">
    <property type="reaction ID" value="UER00092"/>
</dbReference>
<evidence type="ECO:0000256" key="4">
    <source>
        <dbReference type="ARBA" id="ARBA00022857"/>
    </source>
</evidence>
<dbReference type="GO" id="GO:0070402">
    <property type="term" value="F:NADPH binding"/>
    <property type="evidence" value="ECO:0007669"/>
    <property type="project" value="InterPro"/>
</dbReference>
<dbReference type="EMBL" id="CP001940">
    <property type="protein sequence ID" value="ADH85676.1"/>
    <property type="molecule type" value="Genomic_DNA"/>
</dbReference>
<feature type="binding site" evidence="9">
    <location>
        <position position="205"/>
    </location>
    <ligand>
        <name>NADPH</name>
        <dbReference type="ChEBI" id="CHEBI:57783"/>
    </ligand>
</feature>
<dbReference type="NCBIfam" id="TIGR00243">
    <property type="entry name" value="Dxr"/>
    <property type="match status" value="1"/>
</dbReference>
<evidence type="ECO:0000256" key="3">
    <source>
        <dbReference type="ARBA" id="ARBA00022723"/>
    </source>
</evidence>
<feature type="binding site" evidence="9">
    <location>
        <position position="126"/>
    </location>
    <ligand>
        <name>NADPH</name>
        <dbReference type="ChEBI" id="CHEBI:57783"/>
    </ligand>
</feature>
<keyword evidence="13" id="KW-0413">Isomerase</keyword>
<dbReference type="PROSITE" id="PS51257">
    <property type="entry name" value="PROKAR_LIPOPROTEIN"/>
    <property type="match status" value="1"/>
</dbReference>
<feature type="binding site" evidence="9">
    <location>
        <position position="176"/>
    </location>
    <ligand>
        <name>1-deoxy-D-xylulose 5-phosphate</name>
        <dbReference type="ChEBI" id="CHEBI:57792"/>
    </ligand>
</feature>
<feature type="domain" description="1-deoxy-D-xylulose 5-phosphate reductoisomerase C-terminal" evidence="11">
    <location>
        <begin position="146"/>
        <end position="229"/>
    </location>
</feature>
<dbReference type="InterPro" id="IPR013644">
    <property type="entry name" value="DXP_reductoisomerase_C"/>
</dbReference>
<feature type="binding site" evidence="9">
    <location>
        <position position="12"/>
    </location>
    <ligand>
        <name>NADPH</name>
        <dbReference type="ChEBI" id="CHEBI:57783"/>
    </ligand>
</feature>
<comment type="similarity">
    <text evidence="2 9">Belongs to the DXR family.</text>
</comment>
<evidence type="ECO:0000259" key="11">
    <source>
        <dbReference type="Pfam" id="PF08436"/>
    </source>
</evidence>
<dbReference type="SUPFAM" id="SSF69055">
    <property type="entry name" value="1-deoxy-D-xylulose-5-phosphate reductoisomerase, C-terminal domain"/>
    <property type="match status" value="1"/>
</dbReference>
<dbReference type="SUPFAM" id="SSF51735">
    <property type="entry name" value="NAD(P)-binding Rossmann-fold domains"/>
    <property type="match status" value="1"/>
</dbReference>
<dbReference type="SUPFAM" id="SSF55347">
    <property type="entry name" value="Glyceraldehyde-3-phosphate dehydrogenase-like, C-terminal domain"/>
    <property type="match status" value="1"/>
</dbReference>
<keyword evidence="14" id="KW-1185">Reference proteome</keyword>
<feature type="binding site" evidence="9">
    <location>
        <position position="37"/>
    </location>
    <ligand>
        <name>NADPH</name>
        <dbReference type="ChEBI" id="CHEBI:57783"/>
    </ligand>
</feature>
<comment type="function">
    <text evidence="9">Catalyzes the NADPH-dependent rearrangement and reduction of 1-deoxy-D-xylulose-5-phosphate (DXP) to 2-C-methyl-D-erythritol 4-phosphate (MEP).</text>
</comment>
<name>D6Z2A1_DESAT</name>
<gene>
    <name evidence="9" type="primary">dxr</name>
    <name evidence="13" type="ordered locus">DaAHT2_0973</name>
</gene>
<feature type="binding site" evidence="9">
    <location>
        <position position="125"/>
    </location>
    <ligand>
        <name>1-deoxy-D-xylulose 5-phosphate</name>
        <dbReference type="ChEBI" id="CHEBI:57792"/>
    </ligand>
</feature>
<dbReference type="InterPro" id="IPR013512">
    <property type="entry name" value="DXP_reductoisomerase_N"/>
</dbReference>
<proteinExistence type="inferred from homology"/>
<keyword evidence="9" id="KW-0460">Magnesium</keyword>
<feature type="binding site" evidence="9">
    <location>
        <position position="150"/>
    </location>
    <ligand>
        <name>Mn(2+)</name>
        <dbReference type="ChEBI" id="CHEBI:29035"/>
    </ligand>
</feature>
<keyword evidence="3 9" id="KW-0479">Metal-binding</keyword>
<comment type="cofactor">
    <cofactor evidence="9">
        <name>Mg(2+)</name>
        <dbReference type="ChEBI" id="CHEBI:18420"/>
    </cofactor>
    <cofactor evidence="9">
        <name>Mn(2+)</name>
        <dbReference type="ChEBI" id="CHEBI:29035"/>
    </cofactor>
</comment>
<evidence type="ECO:0000259" key="10">
    <source>
        <dbReference type="Pfam" id="PF02670"/>
    </source>
</evidence>
<comment type="caution">
    <text evidence="9">Lacks conserved residue(s) required for the propagation of feature annotation.</text>
</comment>
<feature type="binding site" evidence="9">
    <location>
        <position position="11"/>
    </location>
    <ligand>
        <name>NADPH</name>
        <dbReference type="ChEBI" id="CHEBI:57783"/>
    </ligand>
</feature>
<keyword evidence="6 9" id="KW-0464">Manganese</keyword>
<feature type="binding site" evidence="9">
    <location>
        <position position="152"/>
    </location>
    <ligand>
        <name>Mn(2+)</name>
        <dbReference type="ChEBI" id="CHEBI:29035"/>
    </ligand>
</feature>
<dbReference type="HAMAP" id="MF_00183">
    <property type="entry name" value="DXP_reductoisom"/>
    <property type="match status" value="1"/>
</dbReference>
<feature type="binding site" evidence="9">
    <location>
        <position position="221"/>
    </location>
    <ligand>
        <name>1-deoxy-D-xylulose 5-phosphate</name>
        <dbReference type="ChEBI" id="CHEBI:57792"/>
    </ligand>
</feature>
<evidence type="ECO:0000256" key="8">
    <source>
        <dbReference type="ARBA" id="ARBA00048543"/>
    </source>
</evidence>
<evidence type="ECO:0000256" key="5">
    <source>
        <dbReference type="ARBA" id="ARBA00023002"/>
    </source>
</evidence>
<feature type="binding site" evidence="9">
    <location>
        <position position="199"/>
    </location>
    <ligand>
        <name>1-deoxy-D-xylulose 5-phosphate</name>
        <dbReference type="ChEBI" id="CHEBI:57792"/>
    </ligand>
</feature>
<evidence type="ECO:0000256" key="7">
    <source>
        <dbReference type="ARBA" id="ARBA00023229"/>
    </source>
</evidence>
<dbReference type="GO" id="GO:0051484">
    <property type="term" value="P:isopentenyl diphosphate biosynthetic process, methylerythritol 4-phosphate pathway involved in terpenoid biosynthetic process"/>
    <property type="evidence" value="ECO:0007669"/>
    <property type="project" value="UniProtKB-ARBA"/>
</dbReference>
<feature type="binding site" evidence="9">
    <location>
        <position position="152"/>
    </location>
    <ligand>
        <name>1-deoxy-D-xylulose 5-phosphate</name>
        <dbReference type="ChEBI" id="CHEBI:57792"/>
    </ligand>
</feature>
<dbReference type="Pfam" id="PF13288">
    <property type="entry name" value="DXPR_C"/>
    <property type="match status" value="1"/>
</dbReference>
<dbReference type="InterPro" id="IPR036169">
    <property type="entry name" value="DXPR_C_sf"/>
</dbReference>
<feature type="binding site" evidence="9">
    <location>
        <position position="124"/>
    </location>
    <ligand>
        <name>NADPH</name>
        <dbReference type="ChEBI" id="CHEBI:57783"/>
    </ligand>
</feature>
<keyword evidence="5 9" id="KW-0560">Oxidoreductase</keyword>
<evidence type="ECO:0000256" key="6">
    <source>
        <dbReference type="ARBA" id="ARBA00023211"/>
    </source>
</evidence>
<dbReference type="Gene3D" id="3.40.50.720">
    <property type="entry name" value="NAD(P)-binding Rossmann-like Domain"/>
    <property type="match status" value="1"/>
</dbReference>
<dbReference type="KEGG" id="dak:DaAHT2_0973"/>
<keyword evidence="4 9" id="KW-0521">NADP</keyword>
<dbReference type="Gene3D" id="1.10.1740.10">
    <property type="match status" value="1"/>
</dbReference>
<dbReference type="RefSeq" id="WP_013163206.1">
    <property type="nucleotide sequence ID" value="NC_014216.1"/>
</dbReference>
<evidence type="ECO:0000313" key="13">
    <source>
        <dbReference type="EMBL" id="ADH85676.1"/>
    </source>
</evidence>
<dbReference type="GO" id="GO:0016853">
    <property type="term" value="F:isomerase activity"/>
    <property type="evidence" value="ECO:0007669"/>
    <property type="project" value="UniProtKB-KW"/>
</dbReference>
<sequence length="399" mass="43363">MTKNISLLGSTGSIGCNVLDVVRQYPGRFRVVGMAAGSNIRLLREQIEAFHPMLVSVADDTLAGELIQSLPPGWSERVLVGRAGNEEVAALPEADLVVSAIVGAAGLTPTMAGIEAGKDIALANKETLVMAGELVMNAVARRQVQILPIDSEHNAIAQSLSAGRHQDIHRLILTASGGPFRDKPSRELWEVTPEQALNHPNWSMGRKISIDSATLMNKGLEVIEAHWLFGVPVEQIEVLIHPQSIVHSMVEYIDGSVVSQMGIPDMRIPIVYALAYPERLRLDLPRLNLTKTGPLTFLPPDYSRFPALELAYKACKRGGTRPAALNAANEVAVEAFLDGKIRFPEIALVVAETVSRVEHKPVERIATVLAIDLAARMMAESIVESLMIKAEQKRNKVTP</sequence>
<dbReference type="GO" id="GO:0030145">
    <property type="term" value="F:manganese ion binding"/>
    <property type="evidence" value="ECO:0007669"/>
    <property type="project" value="TreeGrafter"/>
</dbReference>
<feature type="binding site" evidence="9">
    <location>
        <position position="39"/>
    </location>
    <ligand>
        <name>NADPH</name>
        <dbReference type="ChEBI" id="CHEBI:57783"/>
    </ligand>
</feature>
<dbReference type="PIRSF" id="PIRSF006205">
    <property type="entry name" value="Dxp_reductismrs"/>
    <property type="match status" value="1"/>
</dbReference>
<dbReference type="OrthoDB" id="9806546at2"/>
<evidence type="ECO:0000256" key="2">
    <source>
        <dbReference type="ARBA" id="ARBA00006825"/>
    </source>
</evidence>
<comment type="catalytic activity">
    <reaction evidence="8">
        <text>2-C-methyl-D-erythritol 4-phosphate + NADP(+) = 1-deoxy-D-xylulose 5-phosphate + NADPH + H(+)</text>
        <dbReference type="Rhea" id="RHEA:13717"/>
        <dbReference type="ChEBI" id="CHEBI:15378"/>
        <dbReference type="ChEBI" id="CHEBI:57783"/>
        <dbReference type="ChEBI" id="CHEBI:57792"/>
        <dbReference type="ChEBI" id="CHEBI:58262"/>
        <dbReference type="ChEBI" id="CHEBI:58349"/>
        <dbReference type="EC" id="1.1.1.267"/>
    </reaction>
    <physiologicalReaction direction="right-to-left" evidence="8">
        <dbReference type="Rhea" id="RHEA:13719"/>
    </physiologicalReaction>
</comment>
<dbReference type="STRING" id="589865.DaAHT2_0973"/>
<dbReference type="InterPro" id="IPR003821">
    <property type="entry name" value="DXP_reductoisomerase"/>
</dbReference>
<dbReference type="PANTHER" id="PTHR30525">
    <property type="entry name" value="1-DEOXY-D-XYLULOSE 5-PHOSPHATE REDUCTOISOMERASE"/>
    <property type="match status" value="1"/>
</dbReference>
<keyword evidence="7 9" id="KW-0414">Isoprene biosynthesis</keyword>
<feature type="domain" description="1-deoxy-D-xylulose 5-phosphate reductoisomerase N-terminal" evidence="10">
    <location>
        <begin position="5"/>
        <end position="132"/>
    </location>
</feature>
<evidence type="ECO:0000259" key="12">
    <source>
        <dbReference type="Pfam" id="PF13288"/>
    </source>
</evidence>
<feature type="domain" description="DXP reductoisomerase C-terminal" evidence="12">
    <location>
        <begin position="261"/>
        <end position="377"/>
    </location>
</feature>
<dbReference type="InterPro" id="IPR036291">
    <property type="entry name" value="NAD(P)-bd_dom_sf"/>
</dbReference>
<comment type="pathway">
    <text evidence="1 9">Isoprenoid biosynthesis; isopentenyl diphosphate biosynthesis via DXP pathway; isopentenyl diphosphate from 1-deoxy-D-xylulose 5-phosphate: step 1/6.</text>
</comment>
<evidence type="ECO:0000313" key="14">
    <source>
        <dbReference type="Proteomes" id="UP000001508"/>
    </source>
</evidence>
<dbReference type="FunCoup" id="D6Z2A1">
    <property type="interactions" value="318"/>
</dbReference>
<feature type="binding site" evidence="9">
    <location>
        <position position="217"/>
    </location>
    <ligand>
        <name>1-deoxy-D-xylulose 5-phosphate</name>
        <dbReference type="ChEBI" id="CHEBI:57792"/>
    </ligand>
</feature>
<feature type="binding site" evidence="9">
    <location>
        <position position="218"/>
    </location>
    <ligand>
        <name>1-deoxy-D-xylulose 5-phosphate</name>
        <dbReference type="ChEBI" id="CHEBI:57792"/>
    </ligand>
</feature>
<feature type="binding site" evidence="9">
    <location>
        <position position="14"/>
    </location>
    <ligand>
        <name>NADPH</name>
        <dbReference type="ChEBI" id="CHEBI:57783"/>
    </ligand>
</feature>
<reference evidence="14" key="1">
    <citation type="submission" date="2010-02" db="EMBL/GenBank/DDBJ databases">
        <title>Complete sequence of Desulfurivibrio alkaliphilus AHT2.</title>
        <authorList>
            <consortium name="US DOE Joint Genome Institute"/>
            <person name="Pitluck S."/>
            <person name="Chertkov O."/>
            <person name="Detter J.C."/>
            <person name="Han C."/>
            <person name="Tapia R."/>
            <person name="Larimer F."/>
            <person name="Land M."/>
            <person name="Hauser L."/>
            <person name="Kyrpides N."/>
            <person name="Mikhailova N."/>
            <person name="Sorokin D.Y."/>
            <person name="Muyzer G."/>
            <person name="Woyke T."/>
        </authorList>
    </citation>
    <scope>NUCLEOTIDE SEQUENCE [LARGE SCALE GENOMIC DNA]</scope>
    <source>
        <strain evidence="14">DSM 19089 / UNIQEM U267 / AHT2</strain>
    </source>
</reference>
<protein>
    <recommendedName>
        <fullName evidence="9">1-deoxy-D-xylulose 5-phosphate reductoisomerase</fullName>
        <shortName evidence="9">DXP reductoisomerase</shortName>
        <ecNumber evidence="9">1.1.1.267</ecNumber>
    </recommendedName>
    <alternativeName>
        <fullName evidence="9">1-deoxyxylulose-5-phosphate reductoisomerase</fullName>
    </alternativeName>
    <alternativeName>
        <fullName evidence="9">2-C-methyl-D-erythritol 4-phosphate synthase</fullName>
    </alternativeName>
</protein>
<organism evidence="13 14">
    <name type="scientific">Desulfurivibrio alkaliphilus (strain DSM 19089 / UNIQEM U267 / AHT2)</name>
    <dbReference type="NCBI Taxonomy" id="589865"/>
    <lineage>
        <taxon>Bacteria</taxon>
        <taxon>Pseudomonadati</taxon>
        <taxon>Thermodesulfobacteriota</taxon>
        <taxon>Desulfobulbia</taxon>
        <taxon>Desulfobulbales</taxon>
        <taxon>Desulfobulbaceae</taxon>
        <taxon>Desulfurivibrio</taxon>
    </lineage>
</organism>
<dbReference type="NCBIfam" id="NF009114">
    <property type="entry name" value="PRK12464.1"/>
    <property type="match status" value="1"/>
</dbReference>
<feature type="binding site" evidence="9">
    <location>
        <position position="13"/>
    </location>
    <ligand>
        <name>NADPH</name>
        <dbReference type="ChEBI" id="CHEBI:57783"/>
    </ligand>
</feature>
<dbReference type="PANTHER" id="PTHR30525:SF0">
    <property type="entry name" value="1-DEOXY-D-XYLULOSE 5-PHOSPHATE REDUCTOISOMERASE, CHLOROPLASTIC"/>
    <property type="match status" value="1"/>
</dbReference>
<dbReference type="FunFam" id="3.40.50.720:FF:000045">
    <property type="entry name" value="1-deoxy-D-xylulose 5-phosphate reductoisomerase"/>
    <property type="match status" value="1"/>
</dbReference>
<dbReference type="eggNOG" id="COG0743">
    <property type="taxonomic scope" value="Bacteria"/>
</dbReference>